<proteinExistence type="predicted"/>
<name>A0A8J2BMP6_9BACT</name>
<protein>
    <submittedName>
        <fullName evidence="2">Uncharacterized protein</fullName>
    </submittedName>
</protein>
<evidence type="ECO:0000313" key="2">
    <source>
        <dbReference type="EMBL" id="CAF0696956.1"/>
    </source>
</evidence>
<sequence>MWRCGFCVGIPIGVMIQLAGFGERMSETVAECFGGRVLELARQMAFLKVDAVNLDGEPCPSGPASQGDLSEAGRANGVFS</sequence>
<evidence type="ECO:0000313" key="3">
    <source>
        <dbReference type="Proteomes" id="UP000663859"/>
    </source>
</evidence>
<accession>A0A8J2BMP6</accession>
<reference evidence="2" key="1">
    <citation type="submission" date="2021-02" db="EMBL/GenBank/DDBJ databases">
        <authorList>
            <person name="Cremers G."/>
            <person name="Picone N."/>
        </authorList>
    </citation>
    <scope>NUCLEOTIDE SEQUENCE</scope>
    <source>
        <strain evidence="2">PQ17</strain>
    </source>
</reference>
<dbReference type="EMBL" id="CAJNOB010000013">
    <property type="protein sequence ID" value="CAF0696956.1"/>
    <property type="molecule type" value="Genomic_DNA"/>
</dbReference>
<dbReference type="AlphaFoldDB" id="A0A8J2BMP6"/>
<keyword evidence="3" id="KW-1185">Reference proteome</keyword>
<gene>
    <name evidence="2" type="ORF">MPNT_200009</name>
</gene>
<feature type="region of interest" description="Disordered" evidence="1">
    <location>
        <begin position="58"/>
        <end position="80"/>
    </location>
</feature>
<evidence type="ECO:0000256" key="1">
    <source>
        <dbReference type="SAM" id="MobiDB-lite"/>
    </source>
</evidence>
<dbReference type="Proteomes" id="UP000663859">
    <property type="component" value="Unassembled WGS sequence"/>
</dbReference>
<comment type="caution">
    <text evidence="2">The sequence shown here is derived from an EMBL/GenBank/DDBJ whole genome shotgun (WGS) entry which is preliminary data.</text>
</comment>
<organism evidence="2 3">
    <name type="scientific">Candidatus Methylacidithermus pantelleriae</name>
    <dbReference type="NCBI Taxonomy" id="2744239"/>
    <lineage>
        <taxon>Bacteria</taxon>
        <taxon>Pseudomonadati</taxon>
        <taxon>Verrucomicrobiota</taxon>
        <taxon>Methylacidiphilae</taxon>
        <taxon>Methylacidiphilales</taxon>
        <taxon>Methylacidiphilaceae</taxon>
        <taxon>Candidatus Methylacidithermus</taxon>
    </lineage>
</organism>